<accession>A0A653A6L0</accession>
<name>A0A653A6L0_UNCDX</name>
<gene>
    <name evidence="1" type="ORF">TRIP_B250367</name>
</gene>
<dbReference type="AlphaFoldDB" id="A0A653A6L0"/>
<organism evidence="1">
    <name type="scientific">Uncultured Desulfatiglans sp</name>
    <dbReference type="NCBI Taxonomy" id="1748965"/>
    <lineage>
        <taxon>Bacteria</taxon>
        <taxon>Pseudomonadati</taxon>
        <taxon>Thermodesulfobacteriota</taxon>
        <taxon>Desulfobacteria</taxon>
        <taxon>Desulfatiglandales</taxon>
        <taxon>Desulfatiglandaceae</taxon>
        <taxon>Desulfatiglans</taxon>
        <taxon>environmental samples</taxon>
    </lineage>
</organism>
<reference evidence="1" key="1">
    <citation type="submission" date="2018-07" db="EMBL/GenBank/DDBJ databases">
        <authorList>
            <consortium name="Genoscope - CEA"/>
            <person name="William W."/>
        </authorList>
    </citation>
    <scope>NUCLEOTIDE SEQUENCE</scope>
    <source>
        <strain evidence="1">IK1</strain>
    </source>
</reference>
<sequence>MPSCYTRLPMSSLFRLCFWLPEFQPPESPTYVSLMAEGSCVFFSPLPNSVHCEKRIRQEKVSSRR</sequence>
<dbReference type="EMBL" id="UPXX01000018">
    <property type="protein sequence ID" value="VBB43272.1"/>
    <property type="molecule type" value="Genomic_DNA"/>
</dbReference>
<proteinExistence type="predicted"/>
<evidence type="ECO:0000313" key="1">
    <source>
        <dbReference type="EMBL" id="VBB43272.1"/>
    </source>
</evidence>
<protein>
    <submittedName>
        <fullName evidence="1">Uncharacterized protein</fullName>
    </submittedName>
</protein>